<sequence length="167" mass="18169">MPPPLSGRVGAAPLSQGRQQELNSVGRKQWFDHMLDEADRKFGPGGTARENQVESLREPMGLAGDDLLVCFPSRSFVRPSARSFVGYYRRVGSGRVGSGGFWLGLRREAKQGSQAAGILVNGGDPKWIAAAGNPLSMGGGADLSDRTRRTPRRRLHPIPSHPIRFHI</sequence>
<dbReference type="EMBL" id="LR862135">
    <property type="protein sequence ID" value="CAD1841596.1"/>
    <property type="molecule type" value="Genomic_DNA"/>
</dbReference>
<dbReference type="AlphaFoldDB" id="A0A6V7QFJ4"/>
<accession>A0A6V7QFJ4</accession>
<proteinExistence type="predicted"/>
<reference evidence="1" key="1">
    <citation type="submission" date="2020-07" db="EMBL/GenBank/DDBJ databases">
        <authorList>
            <person name="Lin J."/>
        </authorList>
    </citation>
    <scope>NUCLEOTIDE SEQUENCE</scope>
</reference>
<gene>
    <name evidence="1" type="ORF">CB5_LOCUS24807</name>
</gene>
<name>A0A6V7QFJ4_ANACO</name>
<evidence type="ECO:0000313" key="1">
    <source>
        <dbReference type="EMBL" id="CAD1841596.1"/>
    </source>
</evidence>
<organism evidence="1">
    <name type="scientific">Ananas comosus var. bracteatus</name>
    <name type="common">red pineapple</name>
    <dbReference type="NCBI Taxonomy" id="296719"/>
    <lineage>
        <taxon>Eukaryota</taxon>
        <taxon>Viridiplantae</taxon>
        <taxon>Streptophyta</taxon>
        <taxon>Embryophyta</taxon>
        <taxon>Tracheophyta</taxon>
        <taxon>Spermatophyta</taxon>
        <taxon>Magnoliopsida</taxon>
        <taxon>Liliopsida</taxon>
        <taxon>Poales</taxon>
        <taxon>Bromeliaceae</taxon>
        <taxon>Bromelioideae</taxon>
        <taxon>Ananas</taxon>
    </lineage>
</organism>
<protein>
    <submittedName>
        <fullName evidence="1">Uncharacterized protein</fullName>
    </submittedName>
</protein>